<dbReference type="Proteomes" id="UP000286134">
    <property type="component" value="Unassembled WGS sequence"/>
</dbReference>
<accession>A0A420HEF9</accession>
<gene>
    <name evidence="2" type="ORF">OnM2_n087049</name>
</gene>
<protein>
    <submittedName>
        <fullName evidence="2">Uncharacterized protein</fullName>
    </submittedName>
</protein>
<sequence>MDEGTDIDKNLHRPTDTIMKSRLLNYFDNYKDGYFSGAVTVLRNDQSMSFFQTIDSPRTTQTSYRRQHPNYMDSLVTSKEGQELSNPTKKRCAH</sequence>
<reference evidence="2 3" key="1">
    <citation type="journal article" date="2018" name="BMC Genomics">
        <title>Comparative genome analyses reveal sequence features reflecting distinct modes of host-adaptation between dicot and monocot powdery mildew.</title>
        <authorList>
            <person name="Wu Y."/>
            <person name="Ma X."/>
            <person name="Pan Z."/>
            <person name="Kale S.D."/>
            <person name="Song Y."/>
            <person name="King H."/>
            <person name="Zhang Q."/>
            <person name="Presley C."/>
            <person name="Deng X."/>
            <person name="Wei C.I."/>
            <person name="Xiao S."/>
        </authorList>
    </citation>
    <scope>NUCLEOTIDE SEQUENCE [LARGE SCALE GENOMIC DNA]</scope>
    <source>
        <strain evidence="2">UMSG2</strain>
    </source>
</reference>
<organism evidence="2 3">
    <name type="scientific">Erysiphe neolycopersici</name>
    <dbReference type="NCBI Taxonomy" id="212602"/>
    <lineage>
        <taxon>Eukaryota</taxon>
        <taxon>Fungi</taxon>
        <taxon>Dikarya</taxon>
        <taxon>Ascomycota</taxon>
        <taxon>Pezizomycotina</taxon>
        <taxon>Leotiomycetes</taxon>
        <taxon>Erysiphales</taxon>
        <taxon>Erysiphaceae</taxon>
        <taxon>Erysiphe</taxon>
    </lineage>
</organism>
<feature type="compositionally biased region" description="Polar residues" evidence="1">
    <location>
        <begin position="75"/>
        <end position="87"/>
    </location>
</feature>
<evidence type="ECO:0000256" key="1">
    <source>
        <dbReference type="SAM" id="MobiDB-lite"/>
    </source>
</evidence>
<evidence type="ECO:0000313" key="3">
    <source>
        <dbReference type="Proteomes" id="UP000286134"/>
    </source>
</evidence>
<dbReference type="OrthoDB" id="6779775at2759"/>
<proteinExistence type="predicted"/>
<keyword evidence="3" id="KW-1185">Reference proteome</keyword>
<feature type="region of interest" description="Disordered" evidence="1">
    <location>
        <begin position="58"/>
        <end position="94"/>
    </location>
</feature>
<dbReference type="EMBL" id="MCFK01008740">
    <property type="protein sequence ID" value="RKF55767.1"/>
    <property type="molecule type" value="Genomic_DNA"/>
</dbReference>
<dbReference type="AlphaFoldDB" id="A0A420HEF9"/>
<comment type="caution">
    <text evidence="2">The sequence shown here is derived from an EMBL/GenBank/DDBJ whole genome shotgun (WGS) entry which is preliminary data.</text>
</comment>
<name>A0A420HEF9_9PEZI</name>
<evidence type="ECO:0000313" key="2">
    <source>
        <dbReference type="EMBL" id="RKF55767.1"/>
    </source>
</evidence>